<evidence type="ECO:0000313" key="1">
    <source>
        <dbReference type="EMBL" id="SVD48053.1"/>
    </source>
</evidence>
<sequence>MSYLGIVEVGHSDVAVGRFGISGFRVVCWSDVAK</sequence>
<proteinExistence type="predicted"/>
<name>A0A382VNI3_9ZZZZ</name>
<reference evidence="1" key="1">
    <citation type="submission" date="2018-05" db="EMBL/GenBank/DDBJ databases">
        <authorList>
            <person name="Lanie J.A."/>
            <person name="Ng W.-L."/>
            <person name="Kazmierczak K.M."/>
            <person name="Andrzejewski T.M."/>
            <person name="Davidsen T.M."/>
            <person name="Wayne K.J."/>
            <person name="Tettelin H."/>
            <person name="Glass J.I."/>
            <person name="Rusch D."/>
            <person name="Podicherti R."/>
            <person name="Tsui H.-C.T."/>
            <person name="Winkler M.E."/>
        </authorList>
    </citation>
    <scope>NUCLEOTIDE SEQUENCE</scope>
</reference>
<feature type="non-terminal residue" evidence="1">
    <location>
        <position position="34"/>
    </location>
</feature>
<dbReference type="AlphaFoldDB" id="A0A382VNI3"/>
<organism evidence="1">
    <name type="scientific">marine metagenome</name>
    <dbReference type="NCBI Taxonomy" id="408172"/>
    <lineage>
        <taxon>unclassified sequences</taxon>
        <taxon>metagenomes</taxon>
        <taxon>ecological metagenomes</taxon>
    </lineage>
</organism>
<dbReference type="EMBL" id="UINC01153367">
    <property type="protein sequence ID" value="SVD48053.1"/>
    <property type="molecule type" value="Genomic_DNA"/>
</dbReference>
<gene>
    <name evidence="1" type="ORF">METZ01_LOCUS400907</name>
</gene>
<accession>A0A382VNI3</accession>
<protein>
    <submittedName>
        <fullName evidence="1">Uncharacterized protein</fullName>
    </submittedName>
</protein>